<dbReference type="InterPro" id="IPR023346">
    <property type="entry name" value="Lysozyme-like_dom_sf"/>
</dbReference>
<reference evidence="2" key="1">
    <citation type="journal article" date="2021" name="Proc. Natl. Acad. Sci. U.S.A.">
        <title>A Catalog of Tens of Thousands of Viruses from Human Metagenomes Reveals Hidden Associations with Chronic Diseases.</title>
        <authorList>
            <person name="Tisza M.J."/>
            <person name="Buck C.B."/>
        </authorList>
    </citation>
    <scope>NUCLEOTIDE SEQUENCE</scope>
    <source>
        <strain evidence="2">CtUXy6</strain>
    </source>
</reference>
<name>A0A8S5V792_9CAUD</name>
<dbReference type="InterPro" id="IPR008565">
    <property type="entry name" value="TtsA-like_GH18_dom"/>
</dbReference>
<feature type="domain" description="TtsA-like Glycoside hydrolase family 108" evidence="1">
    <location>
        <begin position="14"/>
        <end position="106"/>
    </location>
</feature>
<evidence type="ECO:0000313" key="2">
    <source>
        <dbReference type="EMBL" id="DAG02574.1"/>
    </source>
</evidence>
<dbReference type="Gene3D" id="1.20.141.10">
    <property type="entry name" value="Chitosanase, subunit A, domain 1"/>
    <property type="match status" value="1"/>
</dbReference>
<dbReference type="Pfam" id="PF05838">
    <property type="entry name" value="Glyco_hydro_108"/>
    <property type="match status" value="1"/>
</dbReference>
<proteinExistence type="predicted"/>
<protein>
    <submittedName>
        <fullName evidence="2">Lysozyme</fullName>
    </submittedName>
</protein>
<dbReference type="SUPFAM" id="SSF53955">
    <property type="entry name" value="Lysozyme-like"/>
    <property type="match status" value="1"/>
</dbReference>
<evidence type="ECO:0000259" key="1">
    <source>
        <dbReference type="Pfam" id="PF05838"/>
    </source>
</evidence>
<accession>A0A8S5V792</accession>
<sequence>MAEFTKAYKKLEVAEGGYVNDPDDAGGETYKGVSRRANPNWIGWIILDDLKKHHPKTFASIAKKTPQLEKAVQDLYKKNYWDCFNLDDFKSQAIAEQLFDSCVNAGKSAAIKMAQRVVNVEVDGKWSSRLETILSSLR</sequence>
<organism evidence="2">
    <name type="scientific">CrAss-like virus sp. ctUXy6</name>
    <dbReference type="NCBI Taxonomy" id="2825835"/>
    <lineage>
        <taxon>Viruses</taxon>
        <taxon>Duplodnaviria</taxon>
        <taxon>Heunggongvirae</taxon>
        <taxon>Uroviricota</taxon>
        <taxon>Caudoviricetes</taxon>
        <taxon>Crassvirales</taxon>
    </lineage>
</organism>
<dbReference type="EMBL" id="BK016212">
    <property type="protein sequence ID" value="DAG02574.1"/>
    <property type="molecule type" value="Genomic_DNA"/>
</dbReference>